<dbReference type="InterPro" id="IPR024083">
    <property type="entry name" value="Fumarase/histidase_N"/>
</dbReference>
<evidence type="ECO:0000259" key="7">
    <source>
        <dbReference type="Pfam" id="PF14698"/>
    </source>
</evidence>
<dbReference type="GO" id="GO:0005829">
    <property type="term" value="C:cytosol"/>
    <property type="evidence" value="ECO:0007669"/>
    <property type="project" value="TreeGrafter"/>
</dbReference>
<dbReference type="KEGG" id="aco:Amico_1512"/>
<dbReference type="AlphaFoldDB" id="D5EGE7"/>
<protein>
    <recommendedName>
        <fullName evidence="2 5">Argininosuccinate lyase</fullName>
        <shortName evidence="5">ASAL</shortName>
        <ecNumber evidence="2 5">4.3.2.1</ecNumber>
    </recommendedName>
    <alternativeName>
        <fullName evidence="5">Arginosuccinase</fullName>
    </alternativeName>
</protein>
<dbReference type="SUPFAM" id="SSF48557">
    <property type="entry name" value="L-aspartase-like"/>
    <property type="match status" value="1"/>
</dbReference>
<comment type="similarity">
    <text evidence="5">Belongs to the lyase 1 family. Argininosuccinate lyase subfamily.</text>
</comment>
<dbReference type="UniPathway" id="UPA00068">
    <property type="reaction ID" value="UER00114"/>
</dbReference>
<dbReference type="FunFam" id="1.20.200.10:FF:000015">
    <property type="entry name" value="argininosuccinate lyase isoform X2"/>
    <property type="match status" value="1"/>
</dbReference>
<proteinExistence type="inferred from homology"/>
<dbReference type="EMBL" id="CP001997">
    <property type="protein sequence ID" value="ADE57629.1"/>
    <property type="molecule type" value="Genomic_DNA"/>
</dbReference>
<feature type="domain" description="Fumarate lyase N-terminal" evidence="6">
    <location>
        <begin position="4"/>
        <end position="298"/>
    </location>
</feature>
<dbReference type="HOGENOM" id="CLU_027272_2_3_0"/>
<reference evidence="8 9" key="1">
    <citation type="journal article" date="2010" name="Stand. Genomic Sci.">
        <title>Complete genome sequence of Aminobacterium colombiense type strain (ALA-1).</title>
        <authorList>
            <person name="Chertkov O."/>
            <person name="Sikorski J."/>
            <person name="Brambilla E."/>
            <person name="Lapidus A."/>
            <person name="Copeland A."/>
            <person name="Glavina Del Rio T."/>
            <person name="Nolan M."/>
            <person name="Lucas S."/>
            <person name="Tice H."/>
            <person name="Cheng J.F."/>
            <person name="Han C."/>
            <person name="Detter J.C."/>
            <person name="Bruce D."/>
            <person name="Tapia R."/>
            <person name="Goodwin L."/>
            <person name="Pitluck S."/>
            <person name="Liolios K."/>
            <person name="Ivanova N."/>
            <person name="Mavromatis K."/>
            <person name="Ovchinnikova G."/>
            <person name="Pati A."/>
            <person name="Chen A."/>
            <person name="Palaniappan K."/>
            <person name="Land M."/>
            <person name="Hauser L."/>
            <person name="Chang Y.J."/>
            <person name="Jeffries C.D."/>
            <person name="Spring S."/>
            <person name="Rohde M."/>
            <person name="Goker M."/>
            <person name="Bristow J."/>
            <person name="Eisen J.A."/>
            <person name="Markowitz V."/>
            <person name="Hugenholtz P."/>
            <person name="Kyrpides N.C."/>
            <person name="Klenk H.P."/>
        </authorList>
    </citation>
    <scope>NUCLEOTIDE SEQUENCE [LARGE SCALE GENOMIC DNA]</scope>
    <source>
        <strain evidence="9">DSM 12261 / ALA-1</strain>
    </source>
</reference>
<dbReference type="Pfam" id="PF00206">
    <property type="entry name" value="Lyase_1"/>
    <property type="match status" value="1"/>
</dbReference>
<evidence type="ECO:0000313" key="9">
    <source>
        <dbReference type="Proteomes" id="UP000002366"/>
    </source>
</evidence>
<dbReference type="PANTHER" id="PTHR43814">
    <property type="entry name" value="ARGININOSUCCINATE LYASE"/>
    <property type="match status" value="1"/>
</dbReference>
<dbReference type="InterPro" id="IPR008948">
    <property type="entry name" value="L-Aspartase-like"/>
</dbReference>
<keyword evidence="3 5" id="KW-0055">Arginine biosynthesis</keyword>
<dbReference type="CDD" id="cd01359">
    <property type="entry name" value="Argininosuccinate_lyase"/>
    <property type="match status" value="1"/>
</dbReference>
<dbReference type="PROSITE" id="PS00163">
    <property type="entry name" value="FUMARATE_LYASES"/>
    <property type="match status" value="1"/>
</dbReference>
<dbReference type="InterPro" id="IPR000362">
    <property type="entry name" value="Fumarate_lyase_fam"/>
</dbReference>
<sequence>MWKGRFSEETAEIVLNYTQSLDLDWCLAPFDIQGSIAHGRMLVSAGLLSPDEGEKIEGGLRQVLQEIEEKSFTPSIELEDVHMNIEHRLTQLLGPLGAKLHTGRSRNDQIATTLRLYLRDRLQKVQQGMFTLLEAILERAHAHRHIVVPGYTHLQQAQPVSMGHYWMSHFQAFRRDCIRLRAALGSLEDCPLGAGALAGSTLPLDRFYTAKELGFKNPTENSLDSVAHRDYLFDYHYFAAVFAIHCSRLAEDFIIYNSQEFGWLKLPDAFCTGSSMMPQKKNPDVLELTRGRTGQIIGHFVDLLVMLKGLPMTYNRDLQEDKRGLLASLAVILSIIEILPEFLSRVEVDEKRAVLGMENGMILATDVAEYLVKEGVPFRDAHWKAGQLVRYCLDNGRSLLDLTLSEWKAIIPEAKEDLLSILSLKESVARRQTYGGTGFICVERQIEEGDGWLAYQKKRDNACSSS</sequence>
<dbReference type="PRINTS" id="PR00149">
    <property type="entry name" value="FUMRATELYASE"/>
</dbReference>
<dbReference type="eggNOG" id="COG0165">
    <property type="taxonomic scope" value="Bacteria"/>
</dbReference>
<dbReference type="GO" id="GO:0042450">
    <property type="term" value="P:L-arginine biosynthetic process via ornithine"/>
    <property type="evidence" value="ECO:0007669"/>
    <property type="project" value="UniProtKB-UniRule"/>
</dbReference>
<dbReference type="GO" id="GO:0004056">
    <property type="term" value="F:argininosuccinate lyase activity"/>
    <property type="evidence" value="ECO:0007669"/>
    <property type="project" value="UniProtKB-UniRule"/>
</dbReference>
<evidence type="ECO:0000256" key="3">
    <source>
        <dbReference type="ARBA" id="ARBA00022571"/>
    </source>
</evidence>
<dbReference type="InterPro" id="IPR029419">
    <property type="entry name" value="Arg_succ_lyase_C"/>
</dbReference>
<dbReference type="Pfam" id="PF14698">
    <property type="entry name" value="ASL_C2"/>
    <property type="match status" value="1"/>
</dbReference>
<dbReference type="STRING" id="572547.Amico_1512"/>
<evidence type="ECO:0000313" key="8">
    <source>
        <dbReference type="EMBL" id="ADE57629.1"/>
    </source>
</evidence>
<evidence type="ECO:0000256" key="2">
    <source>
        <dbReference type="ARBA" id="ARBA00012338"/>
    </source>
</evidence>
<evidence type="ECO:0000259" key="6">
    <source>
        <dbReference type="Pfam" id="PF00206"/>
    </source>
</evidence>
<gene>
    <name evidence="5" type="primary">argH</name>
    <name evidence="8" type="ordered locus">Amico_1512</name>
</gene>
<dbReference type="InterPro" id="IPR022761">
    <property type="entry name" value="Fumarate_lyase_N"/>
</dbReference>
<comment type="catalytic activity">
    <reaction evidence="5">
        <text>2-(N(omega)-L-arginino)succinate = fumarate + L-arginine</text>
        <dbReference type="Rhea" id="RHEA:24020"/>
        <dbReference type="ChEBI" id="CHEBI:29806"/>
        <dbReference type="ChEBI" id="CHEBI:32682"/>
        <dbReference type="ChEBI" id="CHEBI:57472"/>
        <dbReference type="EC" id="4.3.2.1"/>
    </reaction>
</comment>
<name>D5EGE7_AMICL</name>
<dbReference type="Gene3D" id="1.10.40.30">
    <property type="entry name" value="Fumarase/aspartase (C-terminal domain)"/>
    <property type="match status" value="1"/>
</dbReference>
<keyword evidence="5" id="KW-0963">Cytoplasm</keyword>
<dbReference type="FunFam" id="1.10.40.30:FF:000001">
    <property type="entry name" value="Argininosuccinate lyase"/>
    <property type="match status" value="1"/>
</dbReference>
<feature type="domain" description="Argininosuccinate lyase C-terminal" evidence="7">
    <location>
        <begin position="362"/>
        <end position="429"/>
    </location>
</feature>
<dbReference type="Gene3D" id="1.20.200.10">
    <property type="entry name" value="Fumarase/aspartase (Central domain)"/>
    <property type="match status" value="1"/>
</dbReference>
<dbReference type="InterPro" id="IPR020557">
    <property type="entry name" value="Fumarate_lyase_CS"/>
</dbReference>
<organism evidence="8 9">
    <name type="scientific">Aminobacterium colombiense (strain DSM 12261 / ALA-1)</name>
    <dbReference type="NCBI Taxonomy" id="572547"/>
    <lineage>
        <taxon>Bacteria</taxon>
        <taxon>Thermotogati</taxon>
        <taxon>Synergistota</taxon>
        <taxon>Synergistia</taxon>
        <taxon>Synergistales</taxon>
        <taxon>Aminobacteriaceae</taxon>
        <taxon>Aminobacterium</taxon>
    </lineage>
</organism>
<dbReference type="Proteomes" id="UP000002366">
    <property type="component" value="Chromosome"/>
</dbReference>
<comment type="subcellular location">
    <subcellularLocation>
        <location evidence="5">Cytoplasm</location>
    </subcellularLocation>
</comment>
<keyword evidence="5 8" id="KW-0456">Lyase</keyword>
<evidence type="ECO:0000256" key="1">
    <source>
        <dbReference type="ARBA" id="ARBA00004941"/>
    </source>
</evidence>
<dbReference type="EC" id="4.3.2.1" evidence="2 5"/>
<evidence type="ECO:0000256" key="4">
    <source>
        <dbReference type="ARBA" id="ARBA00022605"/>
    </source>
</evidence>
<dbReference type="RefSeq" id="WP_013048892.1">
    <property type="nucleotide sequence ID" value="NC_014011.1"/>
</dbReference>
<dbReference type="PANTHER" id="PTHR43814:SF1">
    <property type="entry name" value="ARGININOSUCCINATE LYASE"/>
    <property type="match status" value="1"/>
</dbReference>
<dbReference type="NCBIfam" id="TIGR00838">
    <property type="entry name" value="argH"/>
    <property type="match status" value="1"/>
</dbReference>
<dbReference type="OrthoDB" id="9769623at2"/>
<keyword evidence="4 5" id="KW-0028">Amino-acid biosynthesis</keyword>
<evidence type="ECO:0000256" key="5">
    <source>
        <dbReference type="HAMAP-Rule" id="MF_00006"/>
    </source>
</evidence>
<dbReference type="HAMAP" id="MF_00006">
    <property type="entry name" value="Arg_succ_lyase"/>
    <property type="match status" value="1"/>
</dbReference>
<keyword evidence="9" id="KW-1185">Reference proteome</keyword>
<accession>D5EGE7</accession>
<dbReference type="PRINTS" id="PR00145">
    <property type="entry name" value="ARGSUCLYASE"/>
</dbReference>
<dbReference type="Gene3D" id="1.10.275.10">
    <property type="entry name" value="Fumarase/aspartase (N-terminal domain)"/>
    <property type="match status" value="1"/>
</dbReference>
<comment type="pathway">
    <text evidence="1 5">Amino-acid biosynthesis; L-arginine biosynthesis; L-arginine from L-ornithine and carbamoyl phosphate: step 3/3.</text>
</comment>
<dbReference type="InterPro" id="IPR009049">
    <property type="entry name" value="Argininosuccinate_lyase"/>
</dbReference>